<keyword evidence="2" id="KW-0472">Membrane</keyword>
<evidence type="ECO:0000313" key="4">
    <source>
        <dbReference type="Proteomes" id="UP000489600"/>
    </source>
</evidence>
<dbReference type="OrthoDB" id="1434980at2759"/>
<proteinExistence type="predicted"/>
<keyword evidence="2" id="KW-0812">Transmembrane</keyword>
<name>A0A565CD95_9BRAS</name>
<evidence type="ECO:0000256" key="2">
    <source>
        <dbReference type="SAM" id="Phobius"/>
    </source>
</evidence>
<dbReference type="GO" id="GO:0016020">
    <property type="term" value="C:membrane"/>
    <property type="evidence" value="ECO:0007669"/>
    <property type="project" value="UniProtKB-SubCell"/>
</dbReference>
<keyword evidence="4" id="KW-1185">Reference proteome</keyword>
<dbReference type="Proteomes" id="UP000489600">
    <property type="component" value="Unassembled WGS sequence"/>
</dbReference>
<evidence type="ECO:0000256" key="1">
    <source>
        <dbReference type="ARBA" id="ARBA00023303"/>
    </source>
</evidence>
<feature type="transmembrane region" description="Helical" evidence="2">
    <location>
        <begin position="24"/>
        <end position="45"/>
    </location>
</feature>
<sequence length="82" mass="9444">MFVPLTSEIKKTAGAFAEGGWVGAAYYLLWYMLASHITGAFWYMFSVERKDTCLRSACKVEIFFSRFLSGICRLAFNHLRFI</sequence>
<dbReference type="PANTHER" id="PTHR45651">
    <property type="entry name" value="CYCLIC NUCLEOTIDE-GATED ION CHANNEL 15-RELATED-RELATED"/>
    <property type="match status" value="1"/>
</dbReference>
<dbReference type="EMBL" id="CABITT030000007">
    <property type="protein sequence ID" value="VVB11542.1"/>
    <property type="molecule type" value="Genomic_DNA"/>
</dbReference>
<keyword evidence="2" id="KW-1133">Transmembrane helix</keyword>
<keyword evidence="1" id="KW-0813">Transport</keyword>
<comment type="caution">
    <text evidence="3">The sequence shown here is derived from an EMBL/GenBank/DDBJ whole genome shotgun (WGS) entry which is preliminary data.</text>
</comment>
<dbReference type="AlphaFoldDB" id="A0A565CD95"/>
<accession>A0A565CD95</accession>
<dbReference type="GO" id="GO:0034220">
    <property type="term" value="P:monoatomic ion transmembrane transport"/>
    <property type="evidence" value="ECO:0007669"/>
    <property type="project" value="UniProtKB-KW"/>
</dbReference>
<evidence type="ECO:0000313" key="3">
    <source>
        <dbReference type="EMBL" id="VVB11542.1"/>
    </source>
</evidence>
<reference evidence="3" key="1">
    <citation type="submission" date="2019-07" db="EMBL/GenBank/DDBJ databases">
        <authorList>
            <person name="Dittberner H."/>
        </authorList>
    </citation>
    <scope>NUCLEOTIDE SEQUENCE [LARGE SCALE GENOMIC DNA]</scope>
</reference>
<gene>
    <name evidence="3" type="ORF">ANE_LOCUS21986</name>
</gene>
<dbReference type="PANTHER" id="PTHR45651:SF115">
    <property type="entry name" value="CYCLIC NUCLEOTIDE-GATED ION CHANNEL 7-RELATED"/>
    <property type="match status" value="1"/>
</dbReference>
<protein>
    <submittedName>
        <fullName evidence="3">Uncharacterized protein</fullName>
    </submittedName>
</protein>
<organism evidence="3 4">
    <name type="scientific">Arabis nemorensis</name>
    <dbReference type="NCBI Taxonomy" id="586526"/>
    <lineage>
        <taxon>Eukaryota</taxon>
        <taxon>Viridiplantae</taxon>
        <taxon>Streptophyta</taxon>
        <taxon>Embryophyta</taxon>
        <taxon>Tracheophyta</taxon>
        <taxon>Spermatophyta</taxon>
        <taxon>Magnoliopsida</taxon>
        <taxon>eudicotyledons</taxon>
        <taxon>Gunneridae</taxon>
        <taxon>Pentapetalae</taxon>
        <taxon>rosids</taxon>
        <taxon>malvids</taxon>
        <taxon>Brassicales</taxon>
        <taxon>Brassicaceae</taxon>
        <taxon>Arabideae</taxon>
        <taxon>Arabis</taxon>
    </lineage>
</organism>
<dbReference type="GO" id="GO:0030552">
    <property type="term" value="F:cAMP binding"/>
    <property type="evidence" value="ECO:0007669"/>
    <property type="project" value="UniProtKB-KW"/>
</dbReference>
<keyword evidence="1" id="KW-0406">Ion transport</keyword>
<keyword evidence="1" id="KW-0407">Ion channel</keyword>